<gene>
    <name evidence="7" type="ORF">HHUSO_G9627</name>
</gene>
<accession>A0ABR0ZTV4</accession>
<feature type="region of interest" description="Disordered" evidence="5">
    <location>
        <begin position="296"/>
        <end position="1049"/>
    </location>
</feature>
<sequence length="1353" mass="151529">MRSNKPKTSDGRDNGEKSRQEDNESAVAVNEEVDRCPICLNLLLQQELALPENCCHVFCLSCILKWAETVTSCPIDRKPFQAIYKQDRVLGCTKIPVKKKLSETELQECSCNKEKEKRNGCLSYCNGTSRGKYSGRPLCPKSCLEDYERKYTYKSYVCCKNKKDSTTAARKNKVSRGTCSQQLVRDFSCISPSSGQTSGNSVASQENCAEFIELYEYEPHFRQKRCRLEAQMLPWLAVSTPLTATGLVRQSFDSCEVLNGVFALRSLLPDATSPASPFAGQFEVIGKECVVTCSKGGEKKNTSRASGTKGSKKKTENATNRRRSARNNQTESPPTQNPSSPQSNHSDSDTSLTNSPTKATGASKKPEKQTVKRRFEQGAEEERPTKRKTRVAKNSKKHCSTSPEESENEEEHMAKEESEEKGAAELSKVPLADEELNATAESSNSSRHSEENSPETLMQPINRNDRMEDSSADETEKNDLPLSPEEAEEDPEAKRLSNELPPLSPDDELEDSEDKSPVEKADSASHCSERALSPTEEDLRSFEAKSPEGKANSDCSEPPSPPSEEDMELEAKSPVEKADSVSQSSEQPYSPADEIGNLDAKSVNEDNESETEEHTTEKQKESEDQEPKSYLRDPEELHDSEKEYSIDCRNKADEPGEPTDLKESVVQGKTLEEKDPPHADTKETESPESGENKTREYFSEDNTEMVSMECDSPSRDHHELKPEQRREIENTNSVTITPDTDNQTAKNNTVDEKSQDKTSECTTEQKETEKRENRQRRSRFHSPSTTWSPKRESKRERRRSRSKSRGRDSPSASRRRSRSRSRDRESDKDGHKSDSSRRERSRERGERRGRRHSRSRSRTRGRVSSSDRAERGGHSPRRRDRGSNDNWRNSRGNDRHRRNDQDWQSDLFGKETSESDNGGTEIPPERSRTENPDWVKEKIKADLDTSNDSRWEENKNDGPRGDSWTRNFSPSWKSDRGSGSSRGGYRGGFGQGDQSENRWQSRNSLSGTPNNSGNDSYSRFNENRLNRRKGEQDFTAEPPVDRSGWSSASSWAVRRTLPADVQNYYSRRGRNLSGSQGGWMKPEEETPVQDPNFSEQTSQPSDGQQLPVNVIHHQLNVIQQPMNAQPVNPQPMNILPYPVGVHPSTLNIQPNPFNMAHQLPVHIHSGGPLMQVAAPATQGLPPPPPPPPPSQQANFMALQSDGKQPQVVTSAQGGNTFSAPLLPVPSKAPGSAVQGPANVILPSSTTQTSTAGKPFMSKETVKIEANADSSKKEKKCQIQEKAVQEVKLAIKPYYQNKDITKDEYKEIVRKAVEKVCQSKSGEVNSGKVANLVKAYVDKYKHARKNKAEDHGKF</sequence>
<organism evidence="7 8">
    <name type="scientific">Huso huso</name>
    <name type="common">Beluga</name>
    <name type="synonym">Acipenser huso</name>
    <dbReference type="NCBI Taxonomy" id="61971"/>
    <lineage>
        <taxon>Eukaryota</taxon>
        <taxon>Metazoa</taxon>
        <taxon>Chordata</taxon>
        <taxon>Craniata</taxon>
        <taxon>Vertebrata</taxon>
        <taxon>Euteleostomi</taxon>
        <taxon>Actinopterygii</taxon>
        <taxon>Chondrostei</taxon>
        <taxon>Acipenseriformes</taxon>
        <taxon>Acipenseridae</taxon>
        <taxon>Huso</taxon>
    </lineage>
</organism>
<dbReference type="CDD" id="cd16636">
    <property type="entry name" value="mRING-HC-C3HC3D_SCAF11"/>
    <property type="match status" value="1"/>
</dbReference>
<name>A0ABR0ZTV4_HUSHU</name>
<keyword evidence="2 4" id="KW-0863">Zinc-finger</keyword>
<feature type="compositionally biased region" description="Basic residues" evidence="5">
    <location>
        <begin position="385"/>
        <end position="399"/>
    </location>
</feature>
<feature type="compositionally biased region" description="Basic and acidic residues" evidence="5">
    <location>
        <begin position="537"/>
        <end position="548"/>
    </location>
</feature>
<evidence type="ECO:0000313" key="8">
    <source>
        <dbReference type="Proteomes" id="UP001369086"/>
    </source>
</evidence>
<dbReference type="InterPro" id="IPR013083">
    <property type="entry name" value="Znf_RING/FYVE/PHD"/>
</dbReference>
<feature type="compositionally biased region" description="Basic and acidic residues" evidence="5">
    <location>
        <begin position="514"/>
        <end position="529"/>
    </location>
</feature>
<feature type="compositionally biased region" description="Basic and acidic residues" evidence="5">
    <location>
        <begin position="7"/>
        <end position="22"/>
    </location>
</feature>
<dbReference type="SMART" id="SM00184">
    <property type="entry name" value="RING"/>
    <property type="match status" value="1"/>
</dbReference>
<dbReference type="InterPro" id="IPR057031">
    <property type="entry name" value="SFR19-like_C"/>
</dbReference>
<dbReference type="PANTHER" id="PTHR47048">
    <property type="entry name" value="PROTEIN SCAF11"/>
    <property type="match status" value="1"/>
</dbReference>
<dbReference type="PROSITE" id="PS00518">
    <property type="entry name" value="ZF_RING_1"/>
    <property type="match status" value="1"/>
</dbReference>
<evidence type="ECO:0000259" key="6">
    <source>
        <dbReference type="PROSITE" id="PS50089"/>
    </source>
</evidence>
<keyword evidence="3" id="KW-0862">Zinc</keyword>
<evidence type="ECO:0000256" key="3">
    <source>
        <dbReference type="ARBA" id="ARBA00022833"/>
    </source>
</evidence>
<feature type="compositionally biased region" description="Basic and acidic residues" evidence="5">
    <location>
        <begin position="749"/>
        <end position="772"/>
    </location>
</feature>
<reference evidence="7 8" key="1">
    <citation type="submission" date="2021-05" db="EMBL/GenBank/DDBJ databases">
        <authorList>
            <person name="Zahm M."/>
            <person name="Klopp C."/>
            <person name="Cabau C."/>
            <person name="Kuhl H."/>
            <person name="Suciu R."/>
            <person name="Ciorpac M."/>
            <person name="Holostenco D."/>
            <person name="Gessner J."/>
            <person name="Wuertz S."/>
            <person name="Hohne C."/>
            <person name="Stock M."/>
            <person name="Gislard M."/>
            <person name="Lluch J."/>
            <person name="Milhes M."/>
            <person name="Lampietro C."/>
            <person name="Lopez Roques C."/>
            <person name="Donnadieu C."/>
            <person name="Du K."/>
            <person name="Schartl M."/>
            <person name="Guiguen Y."/>
        </authorList>
    </citation>
    <scope>NUCLEOTIDE SEQUENCE [LARGE SCALE GENOMIC DNA]</scope>
    <source>
        <strain evidence="7">Hh-F2</strain>
        <tissue evidence="7">Blood</tissue>
    </source>
</reference>
<dbReference type="Pfam" id="PF23030">
    <property type="entry name" value="SCAF11-like_C"/>
    <property type="match status" value="1"/>
</dbReference>
<feature type="domain" description="RING-type" evidence="6">
    <location>
        <begin position="36"/>
        <end position="77"/>
    </location>
</feature>
<feature type="compositionally biased region" description="Basic and acidic residues" evidence="5">
    <location>
        <begin position="820"/>
        <end position="846"/>
    </location>
</feature>
<feature type="compositionally biased region" description="Polar residues" evidence="5">
    <location>
        <begin position="997"/>
        <end position="1020"/>
    </location>
</feature>
<feature type="compositionally biased region" description="Basic and acidic residues" evidence="5">
    <location>
        <begin position="670"/>
        <end position="698"/>
    </location>
</feature>
<feature type="compositionally biased region" description="Basic and acidic residues" evidence="5">
    <location>
        <begin position="923"/>
        <end position="960"/>
    </location>
</feature>
<feature type="compositionally biased region" description="Basic and acidic residues" evidence="5">
    <location>
        <begin position="364"/>
        <end position="384"/>
    </location>
</feature>
<feature type="compositionally biased region" description="Basic and acidic residues" evidence="5">
    <location>
        <begin position="891"/>
        <end position="901"/>
    </location>
</feature>
<proteinExistence type="predicted"/>
<feature type="compositionally biased region" description="Low complexity" evidence="5">
    <location>
        <begin position="326"/>
        <end position="351"/>
    </location>
</feature>
<keyword evidence="1" id="KW-0479">Metal-binding</keyword>
<dbReference type="Gene3D" id="3.30.40.10">
    <property type="entry name" value="Zinc/RING finger domain, C3HC4 (zinc finger)"/>
    <property type="match status" value="1"/>
</dbReference>
<evidence type="ECO:0000256" key="1">
    <source>
        <dbReference type="ARBA" id="ARBA00022723"/>
    </source>
</evidence>
<feature type="compositionally biased region" description="Polar residues" evidence="5">
    <location>
        <begin position="1089"/>
        <end position="1104"/>
    </location>
</feature>
<dbReference type="InterPro" id="IPR017907">
    <property type="entry name" value="Znf_RING_CS"/>
</dbReference>
<dbReference type="SUPFAM" id="SSF57850">
    <property type="entry name" value="RING/U-box"/>
    <property type="match status" value="1"/>
</dbReference>
<comment type="caution">
    <text evidence="7">The sequence shown here is derived from an EMBL/GenBank/DDBJ whole genome shotgun (WGS) entry which is preliminary data.</text>
</comment>
<evidence type="ECO:0000256" key="5">
    <source>
        <dbReference type="SAM" id="MobiDB-lite"/>
    </source>
</evidence>
<feature type="compositionally biased region" description="Basic and acidic residues" evidence="5">
    <location>
        <begin position="612"/>
        <end position="663"/>
    </location>
</feature>
<protein>
    <submittedName>
        <fullName evidence="7">Protein SCAF11-like</fullName>
    </submittedName>
</protein>
<feature type="compositionally biased region" description="Basic and acidic residues" evidence="5">
    <location>
        <begin position="712"/>
        <end position="729"/>
    </location>
</feature>
<feature type="compositionally biased region" description="Basic and acidic residues" evidence="5">
    <location>
        <begin position="463"/>
        <end position="479"/>
    </location>
</feature>
<feature type="compositionally biased region" description="Basic residues" evidence="5">
    <location>
        <begin position="847"/>
        <end position="861"/>
    </location>
</feature>
<feature type="compositionally biased region" description="Basic and acidic residues" evidence="5">
    <location>
        <begin position="1021"/>
        <end position="1032"/>
    </location>
</feature>
<keyword evidence="8" id="KW-1185">Reference proteome</keyword>
<feature type="region of interest" description="Disordered" evidence="5">
    <location>
        <begin position="1"/>
        <end position="26"/>
    </location>
</feature>
<dbReference type="PROSITE" id="PS50089">
    <property type="entry name" value="ZF_RING_2"/>
    <property type="match status" value="1"/>
</dbReference>
<feature type="compositionally biased region" description="Gly residues" evidence="5">
    <location>
        <begin position="980"/>
        <end position="991"/>
    </location>
</feature>
<dbReference type="EMBL" id="JAHFZB010000007">
    <property type="protein sequence ID" value="KAK6488247.1"/>
    <property type="molecule type" value="Genomic_DNA"/>
</dbReference>
<evidence type="ECO:0000256" key="2">
    <source>
        <dbReference type="ARBA" id="ARBA00022771"/>
    </source>
</evidence>
<dbReference type="Proteomes" id="UP001369086">
    <property type="component" value="Unassembled WGS sequence"/>
</dbReference>
<evidence type="ECO:0000256" key="4">
    <source>
        <dbReference type="PROSITE-ProRule" id="PRU00175"/>
    </source>
</evidence>
<feature type="compositionally biased region" description="Basic and acidic residues" evidence="5">
    <location>
        <begin position="569"/>
        <end position="579"/>
    </location>
</feature>
<feature type="compositionally biased region" description="Basic and acidic residues" evidence="5">
    <location>
        <begin position="411"/>
        <end position="423"/>
    </location>
</feature>
<feature type="region of interest" description="Disordered" evidence="5">
    <location>
        <begin position="1068"/>
        <end position="1104"/>
    </location>
</feature>
<feature type="compositionally biased region" description="Polar residues" evidence="5">
    <location>
        <begin position="730"/>
        <end position="748"/>
    </location>
</feature>
<dbReference type="Pfam" id="PF13639">
    <property type="entry name" value="zf-RING_2"/>
    <property type="match status" value="1"/>
</dbReference>
<dbReference type="InterPro" id="IPR001841">
    <property type="entry name" value="Znf_RING"/>
</dbReference>
<evidence type="ECO:0000313" key="7">
    <source>
        <dbReference type="EMBL" id="KAK6488247.1"/>
    </source>
</evidence>
<dbReference type="PANTHER" id="PTHR47048:SF1">
    <property type="entry name" value="PROTEIN SCAF11"/>
    <property type="match status" value="1"/>
</dbReference>